<keyword evidence="2" id="KW-1185">Reference proteome</keyword>
<dbReference type="AlphaFoldDB" id="A0A859FH44"/>
<dbReference type="Proteomes" id="UP000318138">
    <property type="component" value="Chromosome"/>
</dbReference>
<gene>
    <name evidence="1" type="ORF">FLK61_38115</name>
</gene>
<organism evidence="1 2">
    <name type="scientific">Paenalkalicoccus suaedae</name>
    <dbReference type="NCBI Taxonomy" id="2592382"/>
    <lineage>
        <taxon>Bacteria</taxon>
        <taxon>Bacillati</taxon>
        <taxon>Bacillota</taxon>
        <taxon>Bacilli</taxon>
        <taxon>Bacillales</taxon>
        <taxon>Bacillaceae</taxon>
        <taxon>Paenalkalicoccus</taxon>
    </lineage>
</organism>
<proteinExistence type="predicted"/>
<dbReference type="RefSeq" id="WP_176010424.1">
    <property type="nucleotide sequence ID" value="NZ_CP041372.2"/>
</dbReference>
<dbReference type="EMBL" id="CP041372">
    <property type="protein sequence ID" value="QKS72447.1"/>
    <property type="molecule type" value="Genomic_DNA"/>
</dbReference>
<reference evidence="2" key="1">
    <citation type="submission" date="2019-07" db="EMBL/GenBank/DDBJ databases">
        <title>Bacillus alkalisoli sp. nov. isolated from saline soil.</title>
        <authorList>
            <person name="Sun J.-Q."/>
            <person name="Xu L."/>
        </authorList>
    </citation>
    <scope>NUCLEOTIDE SEQUENCE [LARGE SCALE GENOMIC DNA]</scope>
    <source>
        <strain evidence="2">M4U3P1</strain>
    </source>
</reference>
<name>A0A859FH44_9BACI</name>
<accession>A0A859FH44</accession>
<evidence type="ECO:0000313" key="2">
    <source>
        <dbReference type="Proteomes" id="UP000318138"/>
    </source>
</evidence>
<evidence type="ECO:0000313" key="1">
    <source>
        <dbReference type="EMBL" id="QKS72447.1"/>
    </source>
</evidence>
<dbReference type="KEGG" id="psua:FLK61_38115"/>
<sequence>MITTLRESIKRDIERLVESEVQHVRERFEETHQTIELTDELFLEDFIHSLPTSTGVYLVSLDLTSYARTVAPAPWINELLFDWNQTPGRVPKLSQRVLREEYGPLHETELANMPFYLGKVRNREIAPKNDGIQGRIREHLIRPKNTNTYSMRLSDQPTRLKLSTRVHIKYCELEGYGTDDLYFLVEKMEQELRNEKAYIIGG</sequence>
<protein>
    <submittedName>
        <fullName evidence="1">Uncharacterized protein</fullName>
    </submittedName>
</protein>